<accession>A0A136JEL8</accession>
<dbReference type="AlphaFoldDB" id="A0A136JEL8"/>
<dbReference type="EMBL" id="KQ964246">
    <property type="protein sequence ID" value="KXJ95611.1"/>
    <property type="molecule type" value="Genomic_DNA"/>
</dbReference>
<reference evidence="2" key="1">
    <citation type="submission" date="2016-02" db="EMBL/GenBank/DDBJ databases">
        <title>Draft genome sequence of Microdochium bolleyi, a fungal endophyte of beachgrass.</title>
        <authorList>
            <consortium name="DOE Joint Genome Institute"/>
            <person name="David A.S."/>
            <person name="May G."/>
            <person name="Haridas S."/>
            <person name="Lim J."/>
            <person name="Wang M."/>
            <person name="Labutti K."/>
            <person name="Lipzen A."/>
            <person name="Barry K."/>
            <person name="Grigoriev I.V."/>
        </authorList>
    </citation>
    <scope>NUCLEOTIDE SEQUENCE [LARGE SCALE GENOMIC DNA]</scope>
    <source>
        <strain evidence="2">J235TASD1</strain>
    </source>
</reference>
<dbReference type="OrthoDB" id="425354at2759"/>
<feature type="non-terminal residue" evidence="1">
    <location>
        <position position="58"/>
    </location>
</feature>
<name>A0A136JEL8_9PEZI</name>
<evidence type="ECO:0000313" key="1">
    <source>
        <dbReference type="EMBL" id="KXJ95611.1"/>
    </source>
</evidence>
<proteinExistence type="predicted"/>
<dbReference type="Proteomes" id="UP000070501">
    <property type="component" value="Unassembled WGS sequence"/>
</dbReference>
<sequence>MAAPATMAVPNVNGSFFLNKNLSDSQEEMMVLQNLPYFLRQIAKIATFKVEVTSRPDD</sequence>
<evidence type="ECO:0000313" key="2">
    <source>
        <dbReference type="Proteomes" id="UP000070501"/>
    </source>
</evidence>
<gene>
    <name evidence="1" type="ORF">Micbo1qcDRAFT_157617</name>
</gene>
<protein>
    <submittedName>
        <fullName evidence="1">Uncharacterized protein</fullName>
    </submittedName>
</protein>
<organism evidence="1 2">
    <name type="scientific">Microdochium bolleyi</name>
    <dbReference type="NCBI Taxonomy" id="196109"/>
    <lineage>
        <taxon>Eukaryota</taxon>
        <taxon>Fungi</taxon>
        <taxon>Dikarya</taxon>
        <taxon>Ascomycota</taxon>
        <taxon>Pezizomycotina</taxon>
        <taxon>Sordariomycetes</taxon>
        <taxon>Xylariomycetidae</taxon>
        <taxon>Xylariales</taxon>
        <taxon>Microdochiaceae</taxon>
        <taxon>Microdochium</taxon>
    </lineage>
</organism>
<keyword evidence="2" id="KW-1185">Reference proteome</keyword>
<dbReference type="InParanoid" id="A0A136JEL8"/>